<accession>A0A9W6HRI9</accession>
<dbReference type="Proteomes" id="UP001142325">
    <property type="component" value="Unassembled WGS sequence"/>
</dbReference>
<dbReference type="PANTHER" id="PTHR14239:SF10">
    <property type="entry name" value="REDUCTASE"/>
    <property type="match status" value="1"/>
</dbReference>
<proteinExistence type="predicted"/>
<dbReference type="EMBL" id="BSET01000001">
    <property type="protein sequence ID" value="GLK01203.1"/>
    <property type="molecule type" value="Genomic_DNA"/>
</dbReference>
<organism evidence="3 4">
    <name type="scientific">Microbacterium keratanolyticum</name>
    <dbReference type="NCBI Taxonomy" id="67574"/>
    <lineage>
        <taxon>Bacteria</taxon>
        <taxon>Bacillati</taxon>
        <taxon>Actinomycetota</taxon>
        <taxon>Actinomycetes</taxon>
        <taxon>Micrococcales</taxon>
        <taxon>Microbacteriaceae</taxon>
        <taxon>Microbacterium</taxon>
    </lineage>
</organism>
<dbReference type="RefSeq" id="WP_271171487.1">
    <property type="nucleotide sequence ID" value="NZ_BAAAUM010000001.1"/>
</dbReference>
<evidence type="ECO:0000313" key="4">
    <source>
        <dbReference type="Proteomes" id="UP001142325"/>
    </source>
</evidence>
<dbReference type="SUPFAM" id="SSF51735">
    <property type="entry name" value="NAD(P)-binding Rossmann-fold domains"/>
    <property type="match status" value="1"/>
</dbReference>
<evidence type="ECO:0000313" key="3">
    <source>
        <dbReference type="EMBL" id="GLK01203.1"/>
    </source>
</evidence>
<dbReference type="Gene3D" id="3.40.50.720">
    <property type="entry name" value="NAD(P)-binding Rossmann-like Domain"/>
    <property type="match status" value="1"/>
</dbReference>
<keyword evidence="4" id="KW-1185">Reference proteome</keyword>
<keyword evidence="1" id="KW-0560">Oxidoreductase</keyword>
<dbReference type="InterPro" id="IPR036291">
    <property type="entry name" value="NAD(P)-bd_dom_sf"/>
</dbReference>
<evidence type="ECO:0000259" key="2">
    <source>
        <dbReference type="Pfam" id="PF03807"/>
    </source>
</evidence>
<gene>
    <name evidence="3" type="ORF">GCM10017596_09180</name>
</gene>
<sequence length="218" mass="22382">MLTKIAVLGVGRVGAAVARTAIAAGLDVTVAGSGAAEDIALLAEIVIPGAKVATAADAVADADLVVVAVPLHKFRSVDPAILAGRIVVDAMNHWAPIDGELPEFSDPEVGTSEVVAAYFAEARIVKALNHIGYHELEEDARRDSADGRRALAYASDDAEAAASVHELLDRFGFDPISAGPLAVGIAFESGTRIFTSRLDAAGMRQALSEAAEDSALAA</sequence>
<feature type="domain" description="Pyrroline-5-carboxylate reductase catalytic N-terminal" evidence="2">
    <location>
        <begin position="4"/>
        <end position="93"/>
    </location>
</feature>
<reference evidence="3" key="1">
    <citation type="journal article" date="2014" name="Int. J. Syst. Evol. Microbiol.">
        <title>Complete genome sequence of Corynebacterium casei LMG S-19264T (=DSM 44701T), isolated from a smear-ripened cheese.</title>
        <authorList>
            <consortium name="US DOE Joint Genome Institute (JGI-PGF)"/>
            <person name="Walter F."/>
            <person name="Albersmeier A."/>
            <person name="Kalinowski J."/>
            <person name="Ruckert C."/>
        </authorList>
    </citation>
    <scope>NUCLEOTIDE SEQUENCE</scope>
    <source>
        <strain evidence="3">VKM Ac-1958</strain>
    </source>
</reference>
<dbReference type="PANTHER" id="PTHR14239">
    <property type="entry name" value="DUDULIN-RELATED"/>
    <property type="match status" value="1"/>
</dbReference>
<dbReference type="GO" id="GO:0016491">
    <property type="term" value="F:oxidoreductase activity"/>
    <property type="evidence" value="ECO:0007669"/>
    <property type="project" value="UniProtKB-KW"/>
</dbReference>
<dbReference type="Pfam" id="PF03807">
    <property type="entry name" value="F420_oxidored"/>
    <property type="match status" value="1"/>
</dbReference>
<dbReference type="AlphaFoldDB" id="A0A9W6HRI9"/>
<dbReference type="InterPro" id="IPR051267">
    <property type="entry name" value="STEAP_metalloreductase"/>
</dbReference>
<comment type="caution">
    <text evidence="3">The sequence shown here is derived from an EMBL/GenBank/DDBJ whole genome shotgun (WGS) entry which is preliminary data.</text>
</comment>
<name>A0A9W6HRI9_9MICO</name>
<evidence type="ECO:0000256" key="1">
    <source>
        <dbReference type="ARBA" id="ARBA00023002"/>
    </source>
</evidence>
<reference evidence="3" key="2">
    <citation type="submission" date="2023-01" db="EMBL/GenBank/DDBJ databases">
        <authorList>
            <person name="Sun Q."/>
            <person name="Evtushenko L."/>
        </authorList>
    </citation>
    <scope>NUCLEOTIDE SEQUENCE</scope>
    <source>
        <strain evidence="3">VKM Ac-1958</strain>
    </source>
</reference>
<protein>
    <recommendedName>
        <fullName evidence="2">Pyrroline-5-carboxylate reductase catalytic N-terminal domain-containing protein</fullName>
    </recommendedName>
</protein>
<dbReference type="InterPro" id="IPR028939">
    <property type="entry name" value="P5C_Rdtase_cat_N"/>
</dbReference>